<reference evidence="3" key="1">
    <citation type="journal article" date="2019" name="Int. J. Syst. Evol. Microbiol.">
        <title>The Global Catalogue of Microorganisms (GCM) 10K type strain sequencing project: providing services to taxonomists for standard genome sequencing and annotation.</title>
        <authorList>
            <consortium name="The Broad Institute Genomics Platform"/>
            <consortium name="The Broad Institute Genome Sequencing Center for Infectious Disease"/>
            <person name="Wu L."/>
            <person name="Ma J."/>
        </authorList>
    </citation>
    <scope>NUCLEOTIDE SEQUENCE [LARGE SCALE GENOMIC DNA]</scope>
    <source>
        <strain evidence="3">CAIM 431</strain>
    </source>
</reference>
<dbReference type="InterPro" id="IPR027939">
    <property type="entry name" value="NMT1/THI5"/>
</dbReference>
<dbReference type="Gene3D" id="3.40.190.10">
    <property type="entry name" value="Periplasmic binding protein-like II"/>
    <property type="match status" value="2"/>
</dbReference>
<evidence type="ECO:0000313" key="2">
    <source>
        <dbReference type="EMBL" id="MFD1890387.1"/>
    </source>
</evidence>
<dbReference type="RefSeq" id="WP_343874715.1">
    <property type="nucleotide sequence ID" value="NZ_BAAAIX010000027.1"/>
</dbReference>
<dbReference type="InterPro" id="IPR015168">
    <property type="entry name" value="SsuA/THI5"/>
</dbReference>
<evidence type="ECO:0000259" key="1">
    <source>
        <dbReference type="Pfam" id="PF09084"/>
    </source>
</evidence>
<organism evidence="2 3">
    <name type="scientific">Luteococcus peritonei</name>
    <dbReference type="NCBI Taxonomy" id="88874"/>
    <lineage>
        <taxon>Bacteria</taxon>
        <taxon>Bacillati</taxon>
        <taxon>Actinomycetota</taxon>
        <taxon>Actinomycetes</taxon>
        <taxon>Propionibacteriales</taxon>
        <taxon>Propionibacteriaceae</taxon>
        <taxon>Luteococcus</taxon>
    </lineage>
</organism>
<gene>
    <name evidence="2" type="ORF">ACFSCS_09385</name>
</gene>
<dbReference type="Pfam" id="PF09084">
    <property type="entry name" value="NMT1"/>
    <property type="match status" value="1"/>
</dbReference>
<sequence>MTQLSRRGLVAGALGALALSGCNGTAVRQAEQSASPKVSTPGAGLPACTIGLTYIPNIQFAPFYWAQEKGLFTRRGARVTLRHHGADEGLFTALTSGQEDFVIAGGDEVVQANAEGMDLVTVAGYYQRYPIVMIVREDSPITSLAQLKGRTVGIPGEYGESWFGLQVALRTAGLARTDLTIQSIGYTQQAALATRKVDAIVGFSNNDVVQFATNGVAVRQIPLADEIPLVSSSIVTTRATLESQPELVEQVCRGIVESVQGVVADPQAAITTSIAHIPGLDAATAQKNALTTLKATIPLWKGEQEVPELKLSADRFVEMADFMHQAGLISRKVDGSRAVDASVLA</sequence>
<accession>A0ABW4RW84</accession>
<dbReference type="Proteomes" id="UP001597326">
    <property type="component" value="Unassembled WGS sequence"/>
</dbReference>
<protein>
    <submittedName>
        <fullName evidence="2">ABC transporter substrate-binding protein</fullName>
    </submittedName>
</protein>
<dbReference type="EMBL" id="JBHUFZ010000019">
    <property type="protein sequence ID" value="MFD1890387.1"/>
    <property type="molecule type" value="Genomic_DNA"/>
</dbReference>
<dbReference type="PANTHER" id="PTHR31528:SF15">
    <property type="entry name" value="RIBOFLAVIN-BINDING PROTEIN RIBY"/>
    <property type="match status" value="1"/>
</dbReference>
<feature type="domain" description="SsuA/THI5-like" evidence="1">
    <location>
        <begin position="57"/>
        <end position="269"/>
    </location>
</feature>
<dbReference type="PROSITE" id="PS51257">
    <property type="entry name" value="PROKAR_LIPOPROTEIN"/>
    <property type="match status" value="1"/>
</dbReference>
<dbReference type="SUPFAM" id="SSF53850">
    <property type="entry name" value="Periplasmic binding protein-like II"/>
    <property type="match status" value="1"/>
</dbReference>
<keyword evidence="3" id="KW-1185">Reference proteome</keyword>
<dbReference type="PANTHER" id="PTHR31528">
    <property type="entry name" value="4-AMINO-5-HYDROXYMETHYL-2-METHYLPYRIMIDINE PHOSPHATE SYNTHASE THI11-RELATED"/>
    <property type="match status" value="1"/>
</dbReference>
<comment type="caution">
    <text evidence="2">The sequence shown here is derived from an EMBL/GenBank/DDBJ whole genome shotgun (WGS) entry which is preliminary data.</text>
</comment>
<proteinExistence type="predicted"/>
<evidence type="ECO:0000313" key="3">
    <source>
        <dbReference type="Proteomes" id="UP001597326"/>
    </source>
</evidence>
<name>A0ABW4RW84_9ACTN</name>